<dbReference type="Proteomes" id="UP000593574">
    <property type="component" value="Unassembled WGS sequence"/>
</dbReference>
<name>A0A7J9A556_9ROSI</name>
<feature type="non-terminal residue" evidence="1">
    <location>
        <position position="29"/>
    </location>
</feature>
<comment type="caution">
    <text evidence="1">The sequence shown here is derived from an EMBL/GenBank/DDBJ whole genome shotgun (WGS) entry which is preliminary data.</text>
</comment>
<proteinExistence type="predicted"/>
<keyword evidence="2" id="KW-1185">Reference proteome</keyword>
<sequence length="29" mass="3127">MKISNGVMGDVIFCKQGQCRGTKKITVAL</sequence>
<accession>A0A7J9A556</accession>
<dbReference type="EMBL" id="JABEZV010000009">
    <property type="protein sequence ID" value="MBA0719193.1"/>
    <property type="molecule type" value="Genomic_DNA"/>
</dbReference>
<evidence type="ECO:0000313" key="1">
    <source>
        <dbReference type="EMBL" id="MBA0719193.1"/>
    </source>
</evidence>
<protein>
    <submittedName>
        <fullName evidence="1">Uncharacterized protein</fullName>
    </submittedName>
</protein>
<gene>
    <name evidence="1" type="ORF">Golax_006894</name>
</gene>
<dbReference type="AlphaFoldDB" id="A0A7J9A556"/>
<reference evidence="1 2" key="1">
    <citation type="journal article" date="2019" name="Genome Biol. Evol.">
        <title>Insights into the evolution of the New World diploid cottons (Gossypium, subgenus Houzingenia) based on genome sequencing.</title>
        <authorList>
            <person name="Grover C.E."/>
            <person name="Arick M.A. 2nd"/>
            <person name="Thrash A."/>
            <person name="Conover J.L."/>
            <person name="Sanders W.S."/>
            <person name="Peterson D.G."/>
            <person name="Frelichowski J.E."/>
            <person name="Scheffler J.A."/>
            <person name="Scheffler B.E."/>
            <person name="Wendel J.F."/>
        </authorList>
    </citation>
    <scope>NUCLEOTIDE SEQUENCE [LARGE SCALE GENOMIC DNA]</scope>
    <source>
        <strain evidence="1">4</strain>
        <tissue evidence="1">Leaf</tissue>
    </source>
</reference>
<evidence type="ECO:0000313" key="2">
    <source>
        <dbReference type="Proteomes" id="UP000593574"/>
    </source>
</evidence>
<organism evidence="1 2">
    <name type="scientific">Gossypium laxum</name>
    <dbReference type="NCBI Taxonomy" id="34288"/>
    <lineage>
        <taxon>Eukaryota</taxon>
        <taxon>Viridiplantae</taxon>
        <taxon>Streptophyta</taxon>
        <taxon>Embryophyta</taxon>
        <taxon>Tracheophyta</taxon>
        <taxon>Spermatophyta</taxon>
        <taxon>Magnoliopsida</taxon>
        <taxon>eudicotyledons</taxon>
        <taxon>Gunneridae</taxon>
        <taxon>Pentapetalae</taxon>
        <taxon>rosids</taxon>
        <taxon>malvids</taxon>
        <taxon>Malvales</taxon>
        <taxon>Malvaceae</taxon>
        <taxon>Malvoideae</taxon>
        <taxon>Gossypium</taxon>
    </lineage>
</organism>